<dbReference type="InterPro" id="IPR017224">
    <property type="entry name" value="Opine_Oxase_asu/HCN_bsu"/>
</dbReference>
<evidence type="ECO:0000256" key="1">
    <source>
        <dbReference type="ARBA" id="ARBA00023002"/>
    </source>
</evidence>
<organism evidence="3 4">
    <name type="scientific">Psychromicrobium lacuslunae</name>
    <dbReference type="NCBI Taxonomy" id="1618207"/>
    <lineage>
        <taxon>Bacteria</taxon>
        <taxon>Bacillati</taxon>
        <taxon>Actinomycetota</taxon>
        <taxon>Actinomycetes</taxon>
        <taxon>Micrococcales</taxon>
        <taxon>Micrococcaceae</taxon>
        <taxon>Psychromicrobium</taxon>
    </lineage>
</organism>
<evidence type="ECO:0000313" key="4">
    <source>
        <dbReference type="Proteomes" id="UP000061839"/>
    </source>
</evidence>
<proteinExistence type="predicted"/>
<dbReference type="PANTHER" id="PTHR42949">
    <property type="entry name" value="ANAEROBIC GLYCEROL-3-PHOSPHATE DEHYDROGENASE SUBUNIT B"/>
    <property type="match status" value="1"/>
</dbReference>
<dbReference type="PATRIC" id="fig|1618207.4.peg.2797"/>
<dbReference type="InterPro" id="IPR041854">
    <property type="entry name" value="BFD-like_2Fe2S-bd_dom_sf"/>
</dbReference>
<dbReference type="OrthoDB" id="9801699at2"/>
<dbReference type="STRING" id="1618207.UM93_13770"/>
<dbReference type="PRINTS" id="PR00411">
    <property type="entry name" value="PNDRDTASEI"/>
</dbReference>
<accession>A0A0D4C0T2</accession>
<dbReference type="InterPro" id="IPR036188">
    <property type="entry name" value="FAD/NAD-bd_sf"/>
</dbReference>
<name>A0A0D4C0T2_9MICC</name>
<dbReference type="KEGG" id="ari:UM93_13770"/>
<dbReference type="HOGENOM" id="CLU_030705_1_2_11"/>
<dbReference type="Gene3D" id="1.10.10.1100">
    <property type="entry name" value="BFD-like [2Fe-2S]-binding domain"/>
    <property type="match status" value="1"/>
</dbReference>
<evidence type="ECO:0000313" key="3">
    <source>
        <dbReference type="EMBL" id="AJT42292.1"/>
    </source>
</evidence>
<dbReference type="InterPro" id="IPR023753">
    <property type="entry name" value="FAD/NAD-binding_dom"/>
</dbReference>
<dbReference type="EMBL" id="CP011005">
    <property type="protein sequence ID" value="AJT42292.1"/>
    <property type="molecule type" value="Genomic_DNA"/>
</dbReference>
<dbReference type="GO" id="GO:0016491">
    <property type="term" value="F:oxidoreductase activity"/>
    <property type="evidence" value="ECO:0007669"/>
    <property type="project" value="UniProtKB-KW"/>
</dbReference>
<evidence type="ECO:0000259" key="2">
    <source>
        <dbReference type="Pfam" id="PF07992"/>
    </source>
</evidence>
<dbReference type="Proteomes" id="UP000061839">
    <property type="component" value="Chromosome"/>
</dbReference>
<dbReference type="PRINTS" id="PR00368">
    <property type="entry name" value="FADPNR"/>
</dbReference>
<protein>
    <submittedName>
        <fullName evidence="3">Oxidoreductase</fullName>
    </submittedName>
</protein>
<dbReference type="InterPro" id="IPR051691">
    <property type="entry name" value="Metab_Enz_Cyan_OpOx_G3PDH"/>
</dbReference>
<feature type="domain" description="FAD/NAD(P)-binding" evidence="2">
    <location>
        <begin position="7"/>
        <end position="339"/>
    </location>
</feature>
<dbReference type="AlphaFoldDB" id="A0A0D4C0T2"/>
<keyword evidence="1" id="KW-0560">Oxidoreductase</keyword>
<dbReference type="RefSeq" id="WP_045076108.1">
    <property type="nucleotide sequence ID" value="NZ_CP011005.1"/>
</dbReference>
<keyword evidence="4" id="KW-1185">Reference proteome</keyword>
<dbReference type="SUPFAM" id="SSF51905">
    <property type="entry name" value="FAD/NAD(P)-binding domain"/>
    <property type="match status" value="1"/>
</dbReference>
<gene>
    <name evidence="3" type="ORF">UM93_13770</name>
</gene>
<reference evidence="3 4" key="1">
    <citation type="journal article" date="2015" name="Genome Announc.">
        <title>Complete Genome Sequencing of Protease-Producing Novel Arthrobacter sp. Strain IHBB 11108 Using PacBio Single-Molecule Real-Time Sequencing Technology.</title>
        <authorList>
            <person name="Kiran S."/>
            <person name="Swarnkar M.K."/>
            <person name="Pal M."/>
            <person name="Thakur R."/>
            <person name="Tewari R."/>
            <person name="Singh A.K."/>
            <person name="Gulati A."/>
        </authorList>
    </citation>
    <scope>NUCLEOTIDE SEQUENCE [LARGE SCALE GENOMIC DNA]</scope>
    <source>
        <strain evidence="3 4">IHBB 11108</strain>
    </source>
</reference>
<dbReference type="PIRSF" id="PIRSF037495">
    <property type="entry name" value="Opine_OX_OoxA/HcnB"/>
    <property type="match status" value="1"/>
</dbReference>
<dbReference type="Pfam" id="PF07992">
    <property type="entry name" value="Pyr_redox_2"/>
    <property type="match status" value="1"/>
</dbReference>
<dbReference type="PANTHER" id="PTHR42949:SF3">
    <property type="entry name" value="ANAEROBIC GLYCEROL-3-PHOSPHATE DEHYDROGENASE SUBUNIT B"/>
    <property type="match status" value="1"/>
</dbReference>
<dbReference type="Gene3D" id="3.50.50.60">
    <property type="entry name" value="FAD/NAD(P)-binding domain"/>
    <property type="match status" value="2"/>
</dbReference>
<sequence>MQPKQSYDLAVVGAGPAGLSAATTAAKAGLTVVLIDSAAQTGGQFWRHPNEAELEHFDEAESTGHHHWRQYRSLRATLFQQIKAGLIDYWPNRQVWTISAQQAAPGFLLRSTATLRLHATQSQPDDQQIVSARRLVLATGAADRQLPVPGWDLPGVMAAGGVQAMVKANQIAPGTRAVVAGTGPFLLPVAAGLAEIGVKVLAVCEANSPTRWLPHLAAALPQGGKAVEAVQYATAFARHRIPYKLRTIVREVHGTDQVSGVTLSGIEQRGRVTSKSRRLDVDLVALGWGFTPALELIIGLGAKTKVDLDGSLVAVVDSWQRSSVPGLYIAGEATGVGGSVQALKEGELAGRSAVRETAAVSQTEPQDRRLARAVGRSGRFAAALHQAYPVPEQWSSWLTAETIVCRCEETSFAELSESMAWQGESTPRLTKLTSRAGMGWCQGRICGFATSQLSAQGKGCQASTEQLAPIQKRPIAAPLSLAELAQLDVTETPQESEGRHV</sequence>